<feature type="transmembrane region" description="Helical" evidence="4">
    <location>
        <begin position="12"/>
        <end position="29"/>
    </location>
</feature>
<keyword evidence="3" id="KW-0378">Hydrolase</keyword>
<keyword evidence="2 3" id="KW-0325">Glycoprotein</keyword>
<comment type="similarity">
    <text evidence="3">Belongs to the metallo-dependent hydrolases superfamily. Peptidase M19 family.</text>
</comment>
<keyword evidence="3" id="KW-0645">Protease</keyword>
<dbReference type="SUPFAM" id="SSF51556">
    <property type="entry name" value="Metallo-dependent hydrolases"/>
    <property type="match status" value="1"/>
</dbReference>
<evidence type="ECO:0000256" key="4">
    <source>
        <dbReference type="SAM" id="Phobius"/>
    </source>
</evidence>
<dbReference type="AlphaFoldDB" id="A0AAD1TJP3"/>
<protein>
    <recommendedName>
        <fullName evidence="3">Dipeptidase</fullName>
        <ecNumber evidence="3">3.4.13.19</ecNumber>
    </recommendedName>
</protein>
<dbReference type="InterPro" id="IPR032466">
    <property type="entry name" value="Metal_Hydrolase"/>
</dbReference>
<keyword evidence="2 3" id="KW-0336">GPI-anchor</keyword>
<dbReference type="CDD" id="cd01301">
    <property type="entry name" value="rDP_like"/>
    <property type="match status" value="1"/>
</dbReference>
<keyword evidence="6" id="KW-1185">Reference proteome</keyword>
<name>A0AAD1TJP3_PELCU</name>
<keyword evidence="3" id="KW-0224">Dipeptidase</keyword>
<keyword evidence="3" id="KW-0862">Zinc</keyword>
<reference evidence="5" key="1">
    <citation type="submission" date="2022-03" db="EMBL/GenBank/DDBJ databases">
        <authorList>
            <person name="Alioto T."/>
            <person name="Alioto T."/>
            <person name="Gomez Garrido J."/>
        </authorList>
    </citation>
    <scope>NUCLEOTIDE SEQUENCE</scope>
</reference>
<organism evidence="5 6">
    <name type="scientific">Pelobates cultripes</name>
    <name type="common">Western spadefoot toad</name>
    <dbReference type="NCBI Taxonomy" id="61616"/>
    <lineage>
        <taxon>Eukaryota</taxon>
        <taxon>Metazoa</taxon>
        <taxon>Chordata</taxon>
        <taxon>Craniata</taxon>
        <taxon>Vertebrata</taxon>
        <taxon>Euteleostomi</taxon>
        <taxon>Amphibia</taxon>
        <taxon>Batrachia</taxon>
        <taxon>Anura</taxon>
        <taxon>Pelobatoidea</taxon>
        <taxon>Pelobatidae</taxon>
        <taxon>Pelobates</taxon>
    </lineage>
</organism>
<keyword evidence="2 3" id="KW-0449">Lipoprotein</keyword>
<dbReference type="GO" id="GO:0070573">
    <property type="term" value="F:metallodipeptidase activity"/>
    <property type="evidence" value="ECO:0007669"/>
    <property type="project" value="InterPro"/>
</dbReference>
<dbReference type="InterPro" id="IPR008257">
    <property type="entry name" value="Pept_M19"/>
</dbReference>
<evidence type="ECO:0000256" key="3">
    <source>
        <dbReference type="RuleBase" id="RU341113"/>
    </source>
</evidence>
<dbReference type="GO" id="GO:0046872">
    <property type="term" value="F:metal ion binding"/>
    <property type="evidence" value="ECO:0007669"/>
    <property type="project" value="UniProtKB-UniRule"/>
</dbReference>
<comment type="subcellular location">
    <subcellularLocation>
        <location evidence="1 3">Membrane</location>
        <topology evidence="1 3">Lipid-anchor</topology>
        <topology evidence="1 3">GPI-anchor</topology>
    </subcellularLocation>
</comment>
<evidence type="ECO:0000313" key="5">
    <source>
        <dbReference type="EMBL" id="CAH2324908.1"/>
    </source>
</evidence>
<dbReference type="GO" id="GO:0006508">
    <property type="term" value="P:proteolysis"/>
    <property type="evidence" value="ECO:0007669"/>
    <property type="project" value="UniProtKB-KW"/>
</dbReference>
<proteinExistence type="inferred from homology"/>
<comment type="catalytic activity">
    <reaction evidence="3">
        <text>an L-aminoacyl-L-amino acid + H2O = 2 an L-alpha-amino acid</text>
        <dbReference type="Rhea" id="RHEA:48940"/>
        <dbReference type="ChEBI" id="CHEBI:15377"/>
        <dbReference type="ChEBI" id="CHEBI:59869"/>
        <dbReference type="ChEBI" id="CHEBI:77460"/>
        <dbReference type="EC" id="3.4.13.19"/>
    </reaction>
</comment>
<dbReference type="EC" id="3.4.13.19" evidence="3"/>
<dbReference type="EMBL" id="OW240923">
    <property type="protein sequence ID" value="CAH2324908.1"/>
    <property type="molecule type" value="Genomic_DNA"/>
</dbReference>
<sequence length="430" mass="48435">MAKRTFISSIRISCLISWKVFYVLIPFVSSVSDDQLMEQAVGIMKKFPLIDGHNDLALQLRKLYNNRLSGINLRTLNSTRTNIQKLKMGHVGAQFWSAYVLCSAQDKDAVRLALEQIDVIKRMCKEYDELELVTSSQGISNSTRIACLIGLEGGHVIDNSLGTLRMFYDLGVRYMTLTHTCNTPWAETSSKGIHPFYENREKSLTDFGKEVVKEMNRIGMIIDLSHTSFNTSQAVLEITKAPIIFSHSAAFALCKIHRNVPDDILISLKKNQGLIMINFHTAFVACDKSANISNLADHFDYIKGIAGPESIGIGGDYDGVNGFPVGLEDVSKYPSLIKELKSRGWTQEELGGILRENFLRVFSAVERIRDEQTSQKPSENEIPATELNYNCRLDLRNVKLNHSTISKAQERIQNSLMFIITAWMIFCVCM</sequence>
<dbReference type="InterPro" id="IPR000180">
    <property type="entry name" value="Dipep_AS"/>
</dbReference>
<dbReference type="GO" id="GO:0098552">
    <property type="term" value="C:side of membrane"/>
    <property type="evidence" value="ECO:0007669"/>
    <property type="project" value="UniProtKB-KW"/>
</dbReference>
<dbReference type="PANTHER" id="PTHR10443">
    <property type="entry name" value="MICROSOMAL DIPEPTIDASE"/>
    <property type="match status" value="1"/>
</dbReference>
<keyword evidence="3" id="KW-0482">Metalloprotease</keyword>
<keyword evidence="4" id="KW-0812">Transmembrane</keyword>
<accession>A0AAD1TJP3</accession>
<dbReference type="EMBL" id="OW240923">
    <property type="protein sequence ID" value="CAH2324910.1"/>
    <property type="molecule type" value="Genomic_DNA"/>
</dbReference>
<evidence type="ECO:0000256" key="1">
    <source>
        <dbReference type="ARBA" id="ARBA00004589"/>
    </source>
</evidence>
<evidence type="ECO:0000313" key="6">
    <source>
        <dbReference type="Proteomes" id="UP001295444"/>
    </source>
</evidence>
<dbReference type="PROSITE" id="PS00869">
    <property type="entry name" value="RENAL_DIPEPTIDASE_1"/>
    <property type="match status" value="1"/>
</dbReference>
<keyword evidence="3" id="KW-0479">Metal-binding</keyword>
<dbReference type="FunFam" id="3.20.20.140:FF:000030">
    <property type="entry name" value="Dipeptidase"/>
    <property type="match status" value="1"/>
</dbReference>
<dbReference type="EMBL" id="OW240923">
    <property type="protein sequence ID" value="CAH2324909.1"/>
    <property type="molecule type" value="Genomic_DNA"/>
</dbReference>
<comment type="cofactor">
    <cofactor evidence="3">
        <name>Zn(2+)</name>
        <dbReference type="ChEBI" id="CHEBI:29105"/>
    </cofactor>
</comment>
<keyword evidence="3" id="KW-1015">Disulfide bond</keyword>
<comment type="subunit">
    <text evidence="3">Homodimer; disulfide-linked.</text>
</comment>
<dbReference type="Pfam" id="PF01244">
    <property type="entry name" value="Peptidase_M19"/>
    <property type="match status" value="1"/>
</dbReference>
<dbReference type="PROSITE" id="PS51365">
    <property type="entry name" value="RENAL_DIPEPTIDASE_2"/>
    <property type="match status" value="1"/>
</dbReference>
<evidence type="ECO:0000256" key="2">
    <source>
        <dbReference type="ARBA" id="ARBA00022622"/>
    </source>
</evidence>
<dbReference type="PANTHER" id="PTHR10443:SF9">
    <property type="entry name" value="DIPEPTIDASE 2"/>
    <property type="match status" value="1"/>
</dbReference>
<gene>
    <name evidence="5" type="ORF">PECUL_23A023123</name>
</gene>
<dbReference type="Proteomes" id="UP001295444">
    <property type="component" value="Chromosome 12"/>
</dbReference>
<keyword evidence="4" id="KW-0472">Membrane</keyword>
<dbReference type="Gene3D" id="3.20.20.140">
    <property type="entry name" value="Metal-dependent hydrolases"/>
    <property type="match status" value="1"/>
</dbReference>
<keyword evidence="4" id="KW-1133">Transmembrane helix</keyword>